<gene>
    <name evidence="1" type="ORF">E2C01_042420</name>
</gene>
<protein>
    <submittedName>
        <fullName evidence="1">Uncharacterized protein</fullName>
    </submittedName>
</protein>
<evidence type="ECO:0000313" key="1">
    <source>
        <dbReference type="EMBL" id="MPC48639.1"/>
    </source>
</evidence>
<name>A0A5B7FTM5_PORTR</name>
<dbReference type="Proteomes" id="UP000324222">
    <property type="component" value="Unassembled WGS sequence"/>
</dbReference>
<dbReference type="EMBL" id="VSRR010008390">
    <property type="protein sequence ID" value="MPC48639.1"/>
    <property type="molecule type" value="Genomic_DNA"/>
</dbReference>
<reference evidence="1 2" key="1">
    <citation type="submission" date="2019-05" db="EMBL/GenBank/DDBJ databases">
        <title>Another draft genome of Portunus trituberculatus and its Hox gene families provides insights of decapod evolution.</title>
        <authorList>
            <person name="Jeong J.-H."/>
            <person name="Song I."/>
            <person name="Kim S."/>
            <person name="Choi T."/>
            <person name="Kim D."/>
            <person name="Ryu S."/>
            <person name="Kim W."/>
        </authorList>
    </citation>
    <scope>NUCLEOTIDE SEQUENCE [LARGE SCALE GENOMIC DNA]</scope>
    <source>
        <tissue evidence="1">Muscle</tissue>
    </source>
</reference>
<proteinExistence type="predicted"/>
<organism evidence="1 2">
    <name type="scientific">Portunus trituberculatus</name>
    <name type="common">Swimming crab</name>
    <name type="synonym">Neptunus trituberculatus</name>
    <dbReference type="NCBI Taxonomy" id="210409"/>
    <lineage>
        <taxon>Eukaryota</taxon>
        <taxon>Metazoa</taxon>
        <taxon>Ecdysozoa</taxon>
        <taxon>Arthropoda</taxon>
        <taxon>Crustacea</taxon>
        <taxon>Multicrustacea</taxon>
        <taxon>Malacostraca</taxon>
        <taxon>Eumalacostraca</taxon>
        <taxon>Eucarida</taxon>
        <taxon>Decapoda</taxon>
        <taxon>Pleocyemata</taxon>
        <taxon>Brachyura</taxon>
        <taxon>Eubrachyura</taxon>
        <taxon>Portunoidea</taxon>
        <taxon>Portunidae</taxon>
        <taxon>Portuninae</taxon>
        <taxon>Portunus</taxon>
    </lineage>
</organism>
<keyword evidence="2" id="KW-1185">Reference proteome</keyword>
<evidence type="ECO:0000313" key="2">
    <source>
        <dbReference type="Proteomes" id="UP000324222"/>
    </source>
</evidence>
<sequence length="84" mass="9195">MHQSCRQSRRRPSLIFHELRNEGHEQPFATPPAVSASTSSRLLLTAHHLGLCSSPAPSTIHPTRCVNLAVTAHRHHHPSPSSPA</sequence>
<accession>A0A5B7FTM5</accession>
<dbReference type="AlphaFoldDB" id="A0A5B7FTM5"/>
<comment type="caution">
    <text evidence="1">The sequence shown here is derived from an EMBL/GenBank/DDBJ whole genome shotgun (WGS) entry which is preliminary data.</text>
</comment>